<evidence type="ECO:0000313" key="1">
    <source>
        <dbReference type="EMBL" id="JAH65157.1"/>
    </source>
</evidence>
<reference evidence="1" key="1">
    <citation type="submission" date="2014-11" db="EMBL/GenBank/DDBJ databases">
        <authorList>
            <person name="Amaro Gonzalez C."/>
        </authorList>
    </citation>
    <scope>NUCLEOTIDE SEQUENCE</scope>
</reference>
<dbReference type="EMBL" id="GBXM01043420">
    <property type="protein sequence ID" value="JAH65157.1"/>
    <property type="molecule type" value="Transcribed_RNA"/>
</dbReference>
<accession>A0A0E9UH90</accession>
<reference evidence="1" key="2">
    <citation type="journal article" date="2015" name="Fish Shellfish Immunol.">
        <title>Early steps in the European eel (Anguilla anguilla)-Vibrio vulnificus interaction in the gills: Role of the RtxA13 toxin.</title>
        <authorList>
            <person name="Callol A."/>
            <person name="Pajuelo D."/>
            <person name="Ebbesson L."/>
            <person name="Teles M."/>
            <person name="MacKenzie S."/>
            <person name="Amaro C."/>
        </authorList>
    </citation>
    <scope>NUCLEOTIDE SEQUENCE</scope>
</reference>
<organism evidence="1">
    <name type="scientific">Anguilla anguilla</name>
    <name type="common">European freshwater eel</name>
    <name type="synonym">Muraena anguilla</name>
    <dbReference type="NCBI Taxonomy" id="7936"/>
    <lineage>
        <taxon>Eukaryota</taxon>
        <taxon>Metazoa</taxon>
        <taxon>Chordata</taxon>
        <taxon>Craniata</taxon>
        <taxon>Vertebrata</taxon>
        <taxon>Euteleostomi</taxon>
        <taxon>Actinopterygii</taxon>
        <taxon>Neopterygii</taxon>
        <taxon>Teleostei</taxon>
        <taxon>Anguilliformes</taxon>
        <taxon>Anguillidae</taxon>
        <taxon>Anguilla</taxon>
    </lineage>
</organism>
<dbReference type="AlphaFoldDB" id="A0A0E9UH90"/>
<proteinExistence type="predicted"/>
<name>A0A0E9UH90_ANGAN</name>
<sequence>MGLYQSVRRRGGLVSAAPAGGESTCTWAALANQPRCLKVCAALHNSGPRPNTESAVMSFGLFLH</sequence>
<protein>
    <submittedName>
        <fullName evidence="1">Uncharacterized protein</fullName>
    </submittedName>
</protein>